<reference evidence="9" key="1">
    <citation type="submission" date="2015-10" db="EMBL/GenBank/DDBJ databases">
        <title>Biosynthesis of SCL-MCL polyhydroxyalkanoates by metagenomic clones in Pseudomonas putida.</title>
        <authorList>
            <person name="Cheng J."/>
            <person name="Charles T.C."/>
        </authorList>
    </citation>
    <scope>NUCLEOTIDE SEQUENCE</scope>
</reference>
<dbReference type="AlphaFoldDB" id="A0A0U3SUU9"/>
<evidence type="ECO:0000256" key="6">
    <source>
        <dbReference type="ARBA" id="ARBA00022837"/>
    </source>
</evidence>
<keyword evidence="7" id="KW-1015">Disulfide bond</keyword>
<evidence type="ECO:0000256" key="2">
    <source>
        <dbReference type="ARBA" id="ARBA00022487"/>
    </source>
</evidence>
<proteinExistence type="inferred from homology"/>
<dbReference type="PANTHER" id="PTHR33938:SF15">
    <property type="entry name" value="FERULOYL ESTERASE B-RELATED"/>
    <property type="match status" value="1"/>
</dbReference>
<protein>
    <recommendedName>
        <fullName evidence="10">Feruloyl esterase</fullName>
    </recommendedName>
</protein>
<dbReference type="InterPro" id="IPR011118">
    <property type="entry name" value="Tannase/feruloyl_esterase"/>
</dbReference>
<evidence type="ECO:0000313" key="9">
    <source>
        <dbReference type="EMBL" id="ALV86339.1"/>
    </source>
</evidence>
<dbReference type="InterPro" id="IPR029058">
    <property type="entry name" value="AB_hydrolase_fold"/>
</dbReference>
<feature type="chain" id="PRO_5012836700" description="Feruloyl esterase" evidence="8">
    <location>
        <begin position="16"/>
        <end position="565"/>
    </location>
</feature>
<name>A0A0U3SUU9_9BACT</name>
<feature type="signal peptide" evidence="8">
    <location>
        <begin position="1"/>
        <end position="15"/>
    </location>
</feature>
<dbReference type="PANTHER" id="PTHR33938">
    <property type="entry name" value="FERULOYL ESTERASE B-RELATED"/>
    <property type="match status" value="1"/>
</dbReference>
<sequence>MLTFGVAALASTANAASDCAGLAAVKPEATTIASATVVAAPATVGGSKVGVPFCRVEGVARPSSDSEIKFEVWLPAANDKWTGRLKVNGTGGFSGGIPYPRLAQDVRDGFVTAGSNMGHDGGESPNWTVGHPEKVRDWGLRAHYSVATAAKALSAAFYDKPVRYSYFEGCSNGGRQAMMMAQNYPELFDGIVAGAPSMFYPDLLFWLLWTGKHQIPVAGQPPVLSDAKRAQITQRVLAACDGQDGLVDGQITNPRACKFDIETIGPAGDKTLTAEELAVVKAMYSGTVTESGARRSPGAKPGSEADWIPLFADNGGYGAFIEHFVYSRNTPNFDWRRALDFSKTYDESKVALTPFTAAPSPDISAFVARGGKLVHYHGWNDAVVPPDGSIAYLYALTQFERLRNLPKADFDREVDKLTPQQVASTGEGYLEKVRQYHRLFMLPAMGHCMQPTAGPSAIGGGANEPPDAYRSSDHHAVSAAVKWVEQGVAPERIIASRFDANGKALRQRPVCAYPAEARYKGSGDPNDAGSFTCVTPNASDRPLDSTDMILIQSSLRQREVKLPNR</sequence>
<accession>A0A0U3SUU9</accession>
<keyword evidence="2" id="KW-0719">Serine esterase</keyword>
<keyword evidence="5" id="KW-0378">Hydrolase</keyword>
<evidence type="ECO:0000256" key="3">
    <source>
        <dbReference type="ARBA" id="ARBA00022723"/>
    </source>
</evidence>
<evidence type="ECO:0000256" key="1">
    <source>
        <dbReference type="ARBA" id="ARBA00006249"/>
    </source>
</evidence>
<dbReference type="GO" id="GO:0052689">
    <property type="term" value="F:carboxylic ester hydrolase activity"/>
    <property type="evidence" value="ECO:0007669"/>
    <property type="project" value="UniProtKB-KW"/>
</dbReference>
<evidence type="ECO:0000256" key="5">
    <source>
        <dbReference type="ARBA" id="ARBA00022801"/>
    </source>
</evidence>
<organism evidence="9">
    <name type="scientific">uncultured bacterium 5</name>
    <dbReference type="NCBI Taxonomy" id="1748277"/>
    <lineage>
        <taxon>Bacteria</taxon>
        <taxon>environmental samples</taxon>
    </lineage>
</organism>
<dbReference type="Gene3D" id="3.40.50.1820">
    <property type="entry name" value="alpha/beta hydrolase"/>
    <property type="match status" value="1"/>
</dbReference>
<evidence type="ECO:0000256" key="4">
    <source>
        <dbReference type="ARBA" id="ARBA00022729"/>
    </source>
</evidence>
<dbReference type="EMBL" id="KT944257">
    <property type="protein sequence ID" value="ALV86339.1"/>
    <property type="molecule type" value="Genomic_DNA"/>
</dbReference>
<dbReference type="GO" id="GO:0046872">
    <property type="term" value="F:metal ion binding"/>
    <property type="evidence" value="ECO:0007669"/>
    <property type="project" value="UniProtKB-KW"/>
</dbReference>
<keyword evidence="3" id="KW-0479">Metal-binding</keyword>
<keyword evidence="6" id="KW-0106">Calcium</keyword>
<evidence type="ECO:0000256" key="8">
    <source>
        <dbReference type="SAM" id="SignalP"/>
    </source>
</evidence>
<keyword evidence="4 8" id="KW-0732">Signal</keyword>
<comment type="similarity">
    <text evidence="1">Belongs to the tannase family.</text>
</comment>
<evidence type="ECO:0008006" key="10">
    <source>
        <dbReference type="Google" id="ProtNLM"/>
    </source>
</evidence>
<dbReference type="Pfam" id="PF07519">
    <property type="entry name" value="Tannase"/>
    <property type="match status" value="1"/>
</dbReference>
<evidence type="ECO:0000256" key="7">
    <source>
        <dbReference type="ARBA" id="ARBA00023157"/>
    </source>
</evidence>
<dbReference type="SUPFAM" id="SSF53474">
    <property type="entry name" value="alpha/beta-Hydrolases"/>
    <property type="match status" value="1"/>
</dbReference>